<evidence type="ECO:0000256" key="2">
    <source>
        <dbReference type="ARBA" id="ARBA00022630"/>
    </source>
</evidence>
<dbReference type="PANTHER" id="PTHR13789:SF309">
    <property type="entry name" value="PUTATIVE (AFU_ORTHOLOGUE AFUA_6G14510)-RELATED"/>
    <property type="match status" value="1"/>
</dbReference>
<reference evidence="9" key="2">
    <citation type="submission" date="2020-04" db="EMBL/GenBank/DDBJ databases">
        <authorList>
            <consortium name="NCBI Genome Project"/>
        </authorList>
    </citation>
    <scope>NUCLEOTIDE SEQUENCE</scope>
    <source>
        <strain evidence="9">CBS 781.70</strain>
    </source>
</reference>
<proteinExistence type="inferred from homology"/>
<dbReference type="RefSeq" id="XP_033533258.1">
    <property type="nucleotide sequence ID" value="XM_033677603.1"/>
</dbReference>
<comment type="similarity">
    <text evidence="1">Belongs to the paxM FAD-dependent monooxygenase family.</text>
</comment>
<keyword evidence="5 7" id="KW-0503">Monooxygenase</keyword>
<dbReference type="GO" id="GO:0004497">
    <property type="term" value="F:monooxygenase activity"/>
    <property type="evidence" value="ECO:0007669"/>
    <property type="project" value="UniProtKB-KW"/>
</dbReference>
<dbReference type="SUPFAM" id="SSF51905">
    <property type="entry name" value="FAD/NAD(P)-binding domain"/>
    <property type="match status" value="1"/>
</dbReference>
<dbReference type="PANTHER" id="PTHR13789">
    <property type="entry name" value="MONOOXYGENASE"/>
    <property type="match status" value="1"/>
</dbReference>
<gene>
    <name evidence="7 9" type="ORF">P152DRAFT_438160</name>
</gene>
<sequence>MTAQEPTRPLRVAVVGGGPGGLATGIALSALPNVEVTIFEQATQLREIGAGVTIGLNGWRVLGLLGAADGIKGHRRIIVDHRDGLTGTLVGATASSFPPWYHPRRVRRMQLQSALLDRIPPGVIQLSKRLTALENRESGRVRLIFEDGATATADLVVGADGIRSVVRENIFPDHKTTFTGTTVWRTLIPWKSMDRFPELNHKTTWFHSPVGFVMTTPVDDPKEVDKDTDGLFEVSIRKWVDPKRLEVEKFRWGVDAVNEKVLSNFKEYGPLVQEVLSHVPEGVWKEYSTFAGPRLEKLTGWNKVVLLGDASHPLSGAFGSGAAFAMEDGWILARAIEHTHLNGNPTADSIAKALEIFDSIRSSYYLRMYDYIDLQERKVDGAKRNASAAGISEWEAQLRVTVNGMIGDGLPWIYLNDIGNVWKKYLKGEAGDSVVSPSFDR</sequence>
<evidence type="ECO:0000256" key="5">
    <source>
        <dbReference type="ARBA" id="ARBA00023033"/>
    </source>
</evidence>
<protein>
    <submittedName>
        <fullName evidence="7 9">Monooxygenase</fullName>
    </submittedName>
</protein>
<evidence type="ECO:0000259" key="6">
    <source>
        <dbReference type="Pfam" id="PF01494"/>
    </source>
</evidence>
<keyword evidence="2" id="KW-0285">Flavoprotein</keyword>
<reference evidence="7 9" key="1">
    <citation type="submission" date="2020-01" db="EMBL/GenBank/DDBJ databases">
        <authorList>
            <consortium name="DOE Joint Genome Institute"/>
            <person name="Haridas S."/>
            <person name="Albert R."/>
            <person name="Binder M."/>
            <person name="Bloem J."/>
            <person name="Labutti K."/>
            <person name="Salamov A."/>
            <person name="Andreopoulos B."/>
            <person name="Baker S.E."/>
            <person name="Barry K."/>
            <person name="Bills G."/>
            <person name="Bluhm B.H."/>
            <person name="Cannon C."/>
            <person name="Castanera R."/>
            <person name="Culley D.E."/>
            <person name="Daum C."/>
            <person name="Ezra D."/>
            <person name="Gonzalez J.B."/>
            <person name="Henrissat B."/>
            <person name="Kuo A."/>
            <person name="Liang C."/>
            <person name="Lipzen A."/>
            <person name="Lutzoni F."/>
            <person name="Magnuson J."/>
            <person name="Mondo S."/>
            <person name="Nolan M."/>
            <person name="Ohm R."/>
            <person name="Pangilinan J."/>
            <person name="Park H.-J."/>
            <person name="Ramirez L."/>
            <person name="Alfaro M."/>
            <person name="Sun H."/>
            <person name="Tritt A."/>
            <person name="Yoshinaga Y."/>
            <person name="Zwiers L.-H."/>
            <person name="Turgeon B.G."/>
            <person name="Goodwin S.B."/>
            <person name="Spatafora J.W."/>
            <person name="Crous P.W."/>
            <person name="Grigoriev I.V."/>
        </authorList>
    </citation>
    <scope>NUCLEOTIDE SEQUENCE</scope>
    <source>
        <strain evidence="7 9">CBS 781.70</strain>
    </source>
</reference>
<evidence type="ECO:0000256" key="3">
    <source>
        <dbReference type="ARBA" id="ARBA00022827"/>
    </source>
</evidence>
<dbReference type="PRINTS" id="PR00420">
    <property type="entry name" value="RNGMNOXGNASE"/>
</dbReference>
<evidence type="ECO:0000256" key="1">
    <source>
        <dbReference type="ARBA" id="ARBA00007992"/>
    </source>
</evidence>
<accession>A0A6G1G0I9</accession>
<dbReference type="Gene3D" id="3.50.50.60">
    <property type="entry name" value="FAD/NAD(P)-binding domain"/>
    <property type="match status" value="1"/>
</dbReference>
<dbReference type="EMBL" id="ML975161">
    <property type="protein sequence ID" value="KAF1811627.1"/>
    <property type="molecule type" value="Genomic_DNA"/>
</dbReference>
<dbReference type="OrthoDB" id="417877at2759"/>
<dbReference type="GeneID" id="54418173"/>
<dbReference type="InterPro" id="IPR050493">
    <property type="entry name" value="FAD-dep_Monooxygenase_BioMet"/>
</dbReference>
<keyword evidence="8" id="KW-1185">Reference proteome</keyword>
<reference evidence="9" key="3">
    <citation type="submission" date="2025-04" db="UniProtKB">
        <authorList>
            <consortium name="RefSeq"/>
        </authorList>
    </citation>
    <scope>IDENTIFICATION</scope>
    <source>
        <strain evidence="9">CBS 781.70</strain>
    </source>
</reference>
<organism evidence="7">
    <name type="scientific">Eremomyces bilateralis CBS 781.70</name>
    <dbReference type="NCBI Taxonomy" id="1392243"/>
    <lineage>
        <taxon>Eukaryota</taxon>
        <taxon>Fungi</taxon>
        <taxon>Dikarya</taxon>
        <taxon>Ascomycota</taxon>
        <taxon>Pezizomycotina</taxon>
        <taxon>Dothideomycetes</taxon>
        <taxon>Dothideomycetes incertae sedis</taxon>
        <taxon>Eremomycetales</taxon>
        <taxon>Eremomycetaceae</taxon>
        <taxon>Eremomyces</taxon>
    </lineage>
</organism>
<keyword evidence="3" id="KW-0274">FAD</keyword>
<dbReference type="Pfam" id="PF01494">
    <property type="entry name" value="FAD_binding_3"/>
    <property type="match status" value="1"/>
</dbReference>
<dbReference type="InterPro" id="IPR036188">
    <property type="entry name" value="FAD/NAD-bd_sf"/>
</dbReference>
<keyword evidence="4" id="KW-0560">Oxidoreductase</keyword>
<evidence type="ECO:0000313" key="8">
    <source>
        <dbReference type="Proteomes" id="UP000504638"/>
    </source>
</evidence>
<evidence type="ECO:0000313" key="9">
    <source>
        <dbReference type="RefSeq" id="XP_033533258.1"/>
    </source>
</evidence>
<dbReference type="GO" id="GO:0071949">
    <property type="term" value="F:FAD binding"/>
    <property type="evidence" value="ECO:0007669"/>
    <property type="project" value="InterPro"/>
</dbReference>
<dbReference type="AlphaFoldDB" id="A0A6G1G0I9"/>
<name>A0A6G1G0I9_9PEZI</name>
<dbReference type="InterPro" id="IPR002938">
    <property type="entry name" value="FAD-bd"/>
</dbReference>
<feature type="domain" description="FAD-binding" evidence="6">
    <location>
        <begin position="11"/>
        <end position="173"/>
    </location>
</feature>
<dbReference type="Proteomes" id="UP000504638">
    <property type="component" value="Unplaced"/>
</dbReference>
<evidence type="ECO:0000313" key="7">
    <source>
        <dbReference type="EMBL" id="KAF1811627.1"/>
    </source>
</evidence>
<evidence type="ECO:0000256" key="4">
    <source>
        <dbReference type="ARBA" id="ARBA00023002"/>
    </source>
</evidence>